<dbReference type="InterPro" id="IPR003660">
    <property type="entry name" value="HAMP_dom"/>
</dbReference>
<gene>
    <name evidence="7" type="ORF">F9K24_17535</name>
</gene>
<dbReference type="PANTHER" id="PTHR32089:SF112">
    <property type="entry name" value="LYSOZYME-LIKE PROTEIN-RELATED"/>
    <property type="match status" value="1"/>
</dbReference>
<dbReference type="Proteomes" id="UP000460298">
    <property type="component" value="Unassembled WGS sequence"/>
</dbReference>
<dbReference type="PROSITE" id="PS50111">
    <property type="entry name" value="CHEMOTAXIS_TRANSDUC_2"/>
    <property type="match status" value="1"/>
</dbReference>
<dbReference type="Gene3D" id="1.10.287.950">
    <property type="entry name" value="Methyl-accepting chemotaxis protein"/>
    <property type="match status" value="1"/>
</dbReference>
<dbReference type="CDD" id="cd06225">
    <property type="entry name" value="HAMP"/>
    <property type="match status" value="1"/>
</dbReference>
<name>A0A833GYY7_9LEPT</name>
<comment type="caution">
    <text evidence="7">The sequence shown here is derived from an EMBL/GenBank/DDBJ whole genome shotgun (WGS) entry which is preliminary data.</text>
</comment>
<feature type="transmembrane region" description="Helical" evidence="4">
    <location>
        <begin position="20"/>
        <end position="44"/>
    </location>
</feature>
<dbReference type="GO" id="GO:0016020">
    <property type="term" value="C:membrane"/>
    <property type="evidence" value="ECO:0007669"/>
    <property type="project" value="InterPro"/>
</dbReference>
<dbReference type="InterPro" id="IPR029151">
    <property type="entry name" value="Sensor-like_sf"/>
</dbReference>
<dbReference type="InterPro" id="IPR004089">
    <property type="entry name" value="MCPsignal_dom"/>
</dbReference>
<dbReference type="Pfam" id="PF00672">
    <property type="entry name" value="HAMP"/>
    <property type="match status" value="1"/>
</dbReference>
<dbReference type="SUPFAM" id="SSF103190">
    <property type="entry name" value="Sensory domain-like"/>
    <property type="match status" value="1"/>
</dbReference>
<keyword evidence="1 3" id="KW-0807">Transducer</keyword>
<feature type="domain" description="HAMP" evidence="6">
    <location>
        <begin position="201"/>
        <end position="253"/>
    </location>
</feature>
<evidence type="ECO:0000256" key="1">
    <source>
        <dbReference type="ARBA" id="ARBA00023224"/>
    </source>
</evidence>
<dbReference type="PROSITE" id="PS50885">
    <property type="entry name" value="HAMP"/>
    <property type="match status" value="1"/>
</dbReference>
<dbReference type="GO" id="GO:0007165">
    <property type="term" value="P:signal transduction"/>
    <property type="evidence" value="ECO:0007669"/>
    <property type="project" value="UniProtKB-KW"/>
</dbReference>
<dbReference type="Pfam" id="PF00015">
    <property type="entry name" value="MCPsignal"/>
    <property type="match status" value="1"/>
</dbReference>
<evidence type="ECO:0000313" key="7">
    <source>
        <dbReference type="EMBL" id="KAB2930238.1"/>
    </source>
</evidence>
<comment type="similarity">
    <text evidence="2">Belongs to the methyl-accepting chemotaxis (MCP) protein family.</text>
</comment>
<evidence type="ECO:0000259" key="6">
    <source>
        <dbReference type="PROSITE" id="PS50885"/>
    </source>
</evidence>
<evidence type="ECO:0000313" key="8">
    <source>
        <dbReference type="Proteomes" id="UP000460298"/>
    </source>
</evidence>
<keyword evidence="4" id="KW-1133">Transmembrane helix</keyword>
<feature type="domain" description="Methyl-accepting transducer" evidence="5">
    <location>
        <begin position="272"/>
        <end position="508"/>
    </location>
</feature>
<dbReference type="SMART" id="SM00283">
    <property type="entry name" value="MA"/>
    <property type="match status" value="1"/>
</dbReference>
<protein>
    <submittedName>
        <fullName evidence="7">HAMP domain-containing protein</fullName>
    </submittedName>
</protein>
<keyword evidence="4" id="KW-0812">Transmembrane</keyword>
<dbReference type="SMART" id="SM00304">
    <property type="entry name" value="HAMP"/>
    <property type="match status" value="1"/>
</dbReference>
<evidence type="ECO:0000259" key="5">
    <source>
        <dbReference type="PROSITE" id="PS50111"/>
    </source>
</evidence>
<dbReference type="EMBL" id="WBUI01000022">
    <property type="protein sequence ID" value="KAB2930238.1"/>
    <property type="molecule type" value="Genomic_DNA"/>
</dbReference>
<evidence type="ECO:0000256" key="4">
    <source>
        <dbReference type="SAM" id="Phobius"/>
    </source>
</evidence>
<dbReference type="Gene3D" id="3.30.450.20">
    <property type="entry name" value="PAS domain"/>
    <property type="match status" value="1"/>
</dbReference>
<evidence type="ECO:0000256" key="2">
    <source>
        <dbReference type="ARBA" id="ARBA00029447"/>
    </source>
</evidence>
<keyword evidence="4" id="KW-0472">Membrane</keyword>
<evidence type="ECO:0000256" key="3">
    <source>
        <dbReference type="PROSITE-ProRule" id="PRU00284"/>
    </source>
</evidence>
<organism evidence="7 8">
    <name type="scientific">Leptonema illini</name>
    <dbReference type="NCBI Taxonomy" id="183"/>
    <lineage>
        <taxon>Bacteria</taxon>
        <taxon>Pseudomonadati</taxon>
        <taxon>Spirochaetota</taxon>
        <taxon>Spirochaetia</taxon>
        <taxon>Leptospirales</taxon>
        <taxon>Leptospiraceae</taxon>
        <taxon>Leptonema</taxon>
    </lineage>
</organism>
<dbReference type="AlphaFoldDB" id="A0A833GYY7"/>
<proteinExistence type="inferred from homology"/>
<dbReference type="SUPFAM" id="SSF58104">
    <property type="entry name" value="Methyl-accepting chemotaxis protein (MCP) signaling domain"/>
    <property type="match status" value="1"/>
</dbReference>
<dbReference type="PANTHER" id="PTHR32089">
    <property type="entry name" value="METHYL-ACCEPTING CHEMOTAXIS PROTEIN MCPB"/>
    <property type="match status" value="1"/>
</dbReference>
<accession>A0A833GYY7</accession>
<sequence length="562" mass="61548">MFNKVWKFFLGLKVPLSVKVIIMIAFLEAGAVITLAFFIILYNYQLLRDDADSRAKEIAVALRRPVVEAIIHNDYIKLQKTIELLGKEESIRYAIIQDKHGRALVHSHPHYVGLIFNDANSLKAFYSEGPIIQDYYAFDRIYTRDFAIPLDTAMGRLGFIRIGMNFDTQVRKPLMFTGVVTLVMVFVFIGIGVLIAIPATRMLLDPVHSVQRATEAIAVGDLSVSVDTISRDEIGAMAQAFNRMVESQRSMVSSIRHISGDVSHASEELAASSEQVSSSAVEVNDTIQKVADDSVMGMQHTAEINRMIESFTDLLNQARDQAGKTMKVAGDSYSAADQGRQDVIVMNETMFQIKTGSEENLQAILQLDEFTRQIEGITDAISGIAGQINLLALNAAIEAARAGDVGRGFAVVADEIGKLADQSTRQAKDVATMVNRIIEITRSSVGVTKKQSELILQGAEAASAVNESLGRIVEASRSISSQAQTILEIAEKEVRESDAVRSRINALNSLISDTANRAVEVRQATRETTGAMEEVARGSQTLSALAVNLKEMVEQFKLGKDD</sequence>
<feature type="transmembrane region" description="Helical" evidence="4">
    <location>
        <begin position="174"/>
        <end position="197"/>
    </location>
</feature>
<reference evidence="7 8" key="1">
    <citation type="submission" date="2019-10" db="EMBL/GenBank/DDBJ databases">
        <title>Extracellular Electron Transfer in a Candidatus Methanoperedens spp. Enrichment Culture.</title>
        <authorList>
            <person name="Berger S."/>
            <person name="Rangel Shaw D."/>
            <person name="Berben T."/>
            <person name="In 'T Zandt M."/>
            <person name="Frank J."/>
            <person name="Reimann J."/>
            <person name="Jetten M.S.M."/>
            <person name="Welte C.U."/>
        </authorList>
    </citation>
    <scope>NUCLEOTIDE SEQUENCE [LARGE SCALE GENOMIC DNA]</scope>
    <source>
        <strain evidence="7">SB12</strain>
    </source>
</reference>